<evidence type="ECO:0000313" key="2">
    <source>
        <dbReference type="Proteomes" id="UP000199627"/>
    </source>
</evidence>
<reference evidence="2" key="1">
    <citation type="submission" date="2016-10" db="EMBL/GenBank/DDBJ databases">
        <authorList>
            <person name="Varghese N."/>
            <person name="Submissions S."/>
        </authorList>
    </citation>
    <scope>NUCLEOTIDE SEQUENCE [LARGE SCALE GENOMIC DNA]</scope>
    <source>
        <strain evidence="2">DSM 17072</strain>
    </source>
</reference>
<accession>A0A1H1D595</accession>
<dbReference type="EMBL" id="FNKL01000003">
    <property type="protein sequence ID" value="SDQ71348.1"/>
    <property type="molecule type" value="Genomic_DNA"/>
</dbReference>
<protein>
    <submittedName>
        <fullName evidence="1">Uncharacterized protein</fullName>
    </submittedName>
</protein>
<keyword evidence="2" id="KW-1185">Reference proteome</keyword>
<dbReference type="RefSeq" id="WP_089755872.1">
    <property type="nucleotide sequence ID" value="NZ_FNKL01000003.1"/>
</dbReference>
<gene>
    <name evidence="1" type="ORF">SAMN05421664_2288</name>
</gene>
<organism evidence="1 2">
    <name type="scientific">Chryseobacterium soldanellicola</name>
    <dbReference type="NCBI Taxonomy" id="311333"/>
    <lineage>
        <taxon>Bacteria</taxon>
        <taxon>Pseudomonadati</taxon>
        <taxon>Bacteroidota</taxon>
        <taxon>Flavobacteriia</taxon>
        <taxon>Flavobacteriales</taxon>
        <taxon>Weeksellaceae</taxon>
        <taxon>Chryseobacterium group</taxon>
        <taxon>Chryseobacterium</taxon>
    </lineage>
</organism>
<evidence type="ECO:0000313" key="1">
    <source>
        <dbReference type="EMBL" id="SDQ71348.1"/>
    </source>
</evidence>
<dbReference type="AlphaFoldDB" id="A0A1H1D595"/>
<name>A0A1H1D595_9FLAO</name>
<proteinExistence type="predicted"/>
<dbReference type="STRING" id="311333.SAMN05421664_2288"/>
<dbReference type="OrthoDB" id="9808953at2"/>
<dbReference type="Proteomes" id="UP000199627">
    <property type="component" value="Unassembled WGS sequence"/>
</dbReference>
<sequence length="263" mass="27740">MKKITFTSLLFLTVQFLYGQVGIGTAYPNTNSVLELSSTNKGFILPRVALTATNNASPVSSHIAGMTVYNTATNTSSASNPVYPGEYYNDGTQWNRKITASETRMLVGGTITDQLSPTSVTLGDGSSYNDATLITLPSFTLTKPSVVEFSGNISSVFTKVTDLPLTDSSVKLASVYFLFTNAPSGIPVNSKFGSASMSYTNTSSTNGNVISGYYYLTPHAILNLPAGTYTLAMKGGGASDTGYKLLFGDAGSDNIQVKATPIK</sequence>